<dbReference type="SUPFAM" id="SSF54001">
    <property type="entry name" value="Cysteine proteinases"/>
    <property type="match status" value="1"/>
</dbReference>
<dbReference type="GO" id="GO:0006508">
    <property type="term" value="P:proteolysis"/>
    <property type="evidence" value="ECO:0007669"/>
    <property type="project" value="UniProtKB-KW"/>
</dbReference>
<feature type="domain" description="Peptidase C1A papain C-terminal" evidence="8">
    <location>
        <begin position="120"/>
        <end position="335"/>
    </location>
</feature>
<dbReference type="InterPro" id="IPR013128">
    <property type="entry name" value="Peptidase_C1A"/>
</dbReference>
<evidence type="ECO:0000256" key="3">
    <source>
        <dbReference type="ARBA" id="ARBA00022801"/>
    </source>
</evidence>
<dbReference type="Pfam" id="PF00112">
    <property type="entry name" value="Peptidase_C1"/>
    <property type="match status" value="1"/>
</dbReference>
<feature type="transmembrane region" description="Helical" evidence="7">
    <location>
        <begin position="12"/>
        <end position="31"/>
    </location>
</feature>
<dbReference type="InterPro" id="IPR000169">
    <property type="entry name" value="Pept_cys_AS"/>
</dbReference>
<keyword evidence="10" id="KW-1185">Reference proteome</keyword>
<evidence type="ECO:0000313" key="11">
    <source>
        <dbReference type="WBParaSite" id="Pan_g22421.t1"/>
    </source>
</evidence>
<evidence type="ECO:0000256" key="2">
    <source>
        <dbReference type="ARBA" id="ARBA00022670"/>
    </source>
</evidence>
<keyword evidence="5" id="KW-0865">Zymogen</keyword>
<organism evidence="10 11">
    <name type="scientific">Panagrellus redivivus</name>
    <name type="common">Microworm</name>
    <dbReference type="NCBI Taxonomy" id="6233"/>
    <lineage>
        <taxon>Eukaryota</taxon>
        <taxon>Metazoa</taxon>
        <taxon>Ecdysozoa</taxon>
        <taxon>Nematoda</taxon>
        <taxon>Chromadorea</taxon>
        <taxon>Rhabditida</taxon>
        <taxon>Tylenchina</taxon>
        <taxon>Panagrolaimomorpha</taxon>
        <taxon>Panagrolaimoidea</taxon>
        <taxon>Panagrolaimidae</taxon>
        <taxon>Panagrellus</taxon>
    </lineage>
</organism>
<evidence type="ECO:0000259" key="9">
    <source>
        <dbReference type="SMART" id="SM00848"/>
    </source>
</evidence>
<name>A0A7E4VKS4_PANRE</name>
<sequence>MWSNGTSAMHTLFWIAVIASVGSIAVALTDLEQWQEFKIKFGKNYPDPVENAYHYAIFQQSLKEVKENNAKYEAGEVTYSIKLVPHSDIPKDQRRKFPPLPIPKNLIEDDISEDVGNKTVPESIDWREKGYVTHIKNQGECEDCWVFAGVASLEALYKRKTGKLDVLSEQNIRECYPDFDCPTGGLPSDLFDFVGTKQGGLLDPEKYYPYNDTLAKCRFDEPDADNTTVRTNKQFTGEDELKKVVGTVGPVSVGIYASEAFKNSDGSVVYDPDYKKGTDLNHAVLVVGYGTDKKGGDYWLIKNSWGTDVGDKGYFKLARNRDGNLGIGEYCTYPV</sequence>
<dbReference type="CDD" id="cd02248">
    <property type="entry name" value="Peptidase_C1A"/>
    <property type="match status" value="1"/>
</dbReference>
<evidence type="ECO:0000256" key="5">
    <source>
        <dbReference type="ARBA" id="ARBA00023145"/>
    </source>
</evidence>
<dbReference type="SMART" id="SM00645">
    <property type="entry name" value="Pept_C1"/>
    <property type="match status" value="1"/>
</dbReference>
<dbReference type="GO" id="GO:0008234">
    <property type="term" value="F:cysteine-type peptidase activity"/>
    <property type="evidence" value="ECO:0007669"/>
    <property type="project" value="UniProtKB-KW"/>
</dbReference>
<dbReference type="AlphaFoldDB" id="A0A7E4VKS4"/>
<keyword evidence="7" id="KW-1133">Transmembrane helix</keyword>
<dbReference type="FunFam" id="3.90.70.10:FF:000332">
    <property type="entry name" value="Cathepsin L1"/>
    <property type="match status" value="1"/>
</dbReference>
<evidence type="ECO:0000256" key="7">
    <source>
        <dbReference type="SAM" id="Phobius"/>
    </source>
</evidence>
<evidence type="ECO:0000256" key="4">
    <source>
        <dbReference type="ARBA" id="ARBA00022807"/>
    </source>
</evidence>
<dbReference type="Gene3D" id="3.90.70.10">
    <property type="entry name" value="Cysteine proteinases"/>
    <property type="match status" value="1"/>
</dbReference>
<dbReference type="InterPro" id="IPR013201">
    <property type="entry name" value="Prot_inhib_I29"/>
</dbReference>
<keyword evidence="6" id="KW-1015">Disulfide bond</keyword>
<keyword evidence="3" id="KW-0378">Hydrolase</keyword>
<dbReference type="PROSITE" id="PS00139">
    <property type="entry name" value="THIOL_PROTEASE_CYS"/>
    <property type="match status" value="1"/>
</dbReference>
<keyword evidence="2" id="KW-0645">Protease</keyword>
<comment type="similarity">
    <text evidence="1">Belongs to the peptidase C1 family.</text>
</comment>
<accession>A0A7E4VKS4</accession>
<protein>
    <submittedName>
        <fullName evidence="11">Pept_C1 domain-containing protein</fullName>
    </submittedName>
</protein>
<evidence type="ECO:0000256" key="6">
    <source>
        <dbReference type="ARBA" id="ARBA00023157"/>
    </source>
</evidence>
<dbReference type="InterPro" id="IPR000668">
    <property type="entry name" value="Peptidase_C1A_C"/>
</dbReference>
<dbReference type="PANTHER" id="PTHR12411">
    <property type="entry name" value="CYSTEINE PROTEASE FAMILY C1-RELATED"/>
    <property type="match status" value="1"/>
</dbReference>
<dbReference type="Proteomes" id="UP000492821">
    <property type="component" value="Unassembled WGS sequence"/>
</dbReference>
<keyword evidence="4" id="KW-0788">Thiol protease</keyword>
<evidence type="ECO:0000256" key="1">
    <source>
        <dbReference type="ARBA" id="ARBA00008455"/>
    </source>
</evidence>
<dbReference type="WBParaSite" id="Pan_g22421.t1">
    <property type="protein sequence ID" value="Pan_g22421.t1"/>
    <property type="gene ID" value="Pan_g22421"/>
</dbReference>
<dbReference type="PROSITE" id="PS00639">
    <property type="entry name" value="THIOL_PROTEASE_HIS"/>
    <property type="match status" value="1"/>
</dbReference>
<keyword evidence="7" id="KW-0472">Membrane</keyword>
<proteinExistence type="inferred from homology"/>
<evidence type="ECO:0000313" key="10">
    <source>
        <dbReference type="Proteomes" id="UP000492821"/>
    </source>
</evidence>
<reference evidence="11" key="2">
    <citation type="submission" date="2020-10" db="UniProtKB">
        <authorList>
            <consortium name="WormBaseParasite"/>
        </authorList>
    </citation>
    <scope>IDENTIFICATION</scope>
</reference>
<dbReference type="InterPro" id="IPR039417">
    <property type="entry name" value="Peptidase_C1A_papain-like"/>
</dbReference>
<dbReference type="InterPro" id="IPR038765">
    <property type="entry name" value="Papain-like_cys_pep_sf"/>
</dbReference>
<evidence type="ECO:0000259" key="8">
    <source>
        <dbReference type="SMART" id="SM00645"/>
    </source>
</evidence>
<dbReference type="SMART" id="SM00848">
    <property type="entry name" value="Inhibitor_I29"/>
    <property type="match status" value="1"/>
</dbReference>
<reference evidence="10" key="1">
    <citation type="journal article" date="2013" name="Genetics">
        <title>The draft genome and transcriptome of Panagrellus redivivus are shaped by the harsh demands of a free-living lifestyle.</title>
        <authorList>
            <person name="Srinivasan J."/>
            <person name="Dillman A.R."/>
            <person name="Macchietto M.G."/>
            <person name="Heikkinen L."/>
            <person name="Lakso M."/>
            <person name="Fracchia K.M."/>
            <person name="Antoshechkin I."/>
            <person name="Mortazavi A."/>
            <person name="Wong G."/>
            <person name="Sternberg P.W."/>
        </authorList>
    </citation>
    <scope>NUCLEOTIDE SEQUENCE [LARGE SCALE GENOMIC DNA]</scope>
    <source>
        <strain evidence="10">MT8872</strain>
    </source>
</reference>
<feature type="domain" description="Cathepsin propeptide inhibitor" evidence="9">
    <location>
        <begin position="34"/>
        <end position="94"/>
    </location>
</feature>
<dbReference type="Pfam" id="PF08246">
    <property type="entry name" value="Inhibitor_I29"/>
    <property type="match status" value="1"/>
</dbReference>
<dbReference type="PRINTS" id="PR00705">
    <property type="entry name" value="PAPAIN"/>
</dbReference>
<keyword evidence="7" id="KW-0812">Transmembrane</keyword>
<dbReference type="InterPro" id="IPR025660">
    <property type="entry name" value="Pept_his_AS"/>
</dbReference>